<feature type="compositionally biased region" description="Low complexity" evidence="1">
    <location>
        <begin position="1"/>
        <end position="24"/>
    </location>
</feature>
<organism evidence="2 3">
    <name type="scientific">Drosophila navojoa</name>
    <name type="common">Fruit fly</name>
    <dbReference type="NCBI Taxonomy" id="7232"/>
    <lineage>
        <taxon>Eukaryota</taxon>
        <taxon>Metazoa</taxon>
        <taxon>Ecdysozoa</taxon>
        <taxon>Arthropoda</taxon>
        <taxon>Hexapoda</taxon>
        <taxon>Insecta</taxon>
        <taxon>Pterygota</taxon>
        <taxon>Neoptera</taxon>
        <taxon>Endopterygota</taxon>
        <taxon>Diptera</taxon>
        <taxon>Brachycera</taxon>
        <taxon>Muscomorpha</taxon>
        <taxon>Ephydroidea</taxon>
        <taxon>Drosophilidae</taxon>
        <taxon>Drosophila</taxon>
    </lineage>
</organism>
<proteinExistence type="predicted"/>
<evidence type="ECO:0000313" key="2">
    <source>
        <dbReference type="EMBL" id="TDG52265.1"/>
    </source>
</evidence>
<gene>
    <name evidence="2" type="ORF">AWZ03_001095</name>
</gene>
<reference evidence="2 3" key="1">
    <citation type="journal article" date="2019" name="J. Hered.">
        <title>An Improved Genome Assembly for Drosophila navojoa, the Basal Species in the mojavensis Cluster.</title>
        <authorList>
            <person name="Vanderlinde T."/>
            <person name="Dupim E.G."/>
            <person name="Nazario-Yepiz N.O."/>
            <person name="Carvalho A.B."/>
        </authorList>
    </citation>
    <scope>NUCLEOTIDE SEQUENCE [LARGE SCALE GENOMIC DNA]</scope>
    <source>
        <strain evidence="2">Navoj_Jal97</strain>
        <tissue evidence="2">Whole organism</tissue>
    </source>
</reference>
<feature type="region of interest" description="Disordered" evidence="1">
    <location>
        <begin position="1"/>
        <end position="71"/>
    </location>
</feature>
<evidence type="ECO:0000256" key="1">
    <source>
        <dbReference type="SAM" id="MobiDB-lite"/>
    </source>
</evidence>
<dbReference type="EMBL" id="LSRL02000004">
    <property type="protein sequence ID" value="TDG52265.1"/>
    <property type="molecule type" value="Genomic_DNA"/>
</dbReference>
<protein>
    <submittedName>
        <fullName evidence="2">Uncharacterized protein</fullName>
    </submittedName>
</protein>
<evidence type="ECO:0000313" key="3">
    <source>
        <dbReference type="Proteomes" id="UP000295192"/>
    </source>
</evidence>
<accession>A0A484BWF5</accession>
<comment type="caution">
    <text evidence="2">The sequence shown here is derived from an EMBL/GenBank/DDBJ whole genome shotgun (WGS) entry which is preliminary data.</text>
</comment>
<sequence>MSQLQHQQQQQQQQQHQQPQQHQWQHLRRVCGRDQRCPKTGRQASVDASASDWDSDSASDSGYCGAIGPKA</sequence>
<dbReference type="AlphaFoldDB" id="A0A484BWF5"/>
<dbReference type="Proteomes" id="UP000295192">
    <property type="component" value="Unassembled WGS sequence"/>
</dbReference>
<keyword evidence="3" id="KW-1185">Reference proteome</keyword>
<feature type="compositionally biased region" description="Low complexity" evidence="1">
    <location>
        <begin position="44"/>
        <end position="61"/>
    </location>
</feature>
<name>A0A484BWF5_DRONA</name>